<evidence type="ECO:0000256" key="1">
    <source>
        <dbReference type="ARBA" id="ARBA00022908"/>
    </source>
</evidence>
<dbReference type="PROSITE" id="PS51736">
    <property type="entry name" value="RECOMBINASES_3"/>
    <property type="match status" value="1"/>
</dbReference>
<proteinExistence type="predicted"/>
<geneLocation type="plasmid" evidence="7">
    <name>pAWOD_1</name>
</geneLocation>
<feature type="domain" description="Resolvase/invertase-type recombinase catalytic" evidence="6">
    <location>
        <begin position="2"/>
        <end position="154"/>
    </location>
</feature>
<dbReference type="Gene3D" id="3.40.50.1390">
    <property type="entry name" value="Resolvase, N-terminal catalytic domain"/>
    <property type="match status" value="1"/>
</dbReference>
<evidence type="ECO:0000313" key="7">
    <source>
        <dbReference type="EMBL" id="VVV06832.1"/>
    </source>
</evidence>
<dbReference type="InterPro" id="IPR036162">
    <property type="entry name" value="Resolvase-like_N_sf"/>
</dbReference>
<dbReference type="Pfam" id="PF00239">
    <property type="entry name" value="Resolvase"/>
    <property type="match status" value="1"/>
</dbReference>
<dbReference type="AlphaFoldDB" id="A0A5Q4ZY82"/>
<dbReference type="InterPro" id="IPR006118">
    <property type="entry name" value="Recombinase_CS"/>
</dbReference>
<feature type="active site" description="O-(5'-phospho-DNA)-serine intermediate" evidence="4 5">
    <location>
        <position position="10"/>
    </location>
</feature>
<dbReference type="PANTHER" id="PTHR30461">
    <property type="entry name" value="DNA-INVERTASE FROM LAMBDOID PROPHAGE"/>
    <property type="match status" value="1"/>
</dbReference>
<evidence type="ECO:0000256" key="3">
    <source>
        <dbReference type="ARBA" id="ARBA00023172"/>
    </source>
</evidence>
<dbReference type="GO" id="GO:0003677">
    <property type="term" value="F:DNA binding"/>
    <property type="evidence" value="ECO:0007669"/>
    <property type="project" value="UniProtKB-KW"/>
</dbReference>
<evidence type="ECO:0000256" key="2">
    <source>
        <dbReference type="ARBA" id="ARBA00023125"/>
    </source>
</evidence>
<dbReference type="InterPro" id="IPR006119">
    <property type="entry name" value="Resolv_N"/>
</dbReference>
<protein>
    <submittedName>
        <fullName evidence="7">Transposon Tn552 DNA-invertase bin3</fullName>
    </submittedName>
</protein>
<dbReference type="PANTHER" id="PTHR30461:SF25">
    <property type="entry name" value="RESOLVASE-RELATED"/>
    <property type="match status" value="1"/>
</dbReference>
<reference evidence="7" key="1">
    <citation type="submission" date="2019-09" db="EMBL/GenBank/DDBJ databases">
        <authorList>
            <person name="Hjerde E."/>
        </authorList>
    </citation>
    <scope>NUCLEOTIDE SEQUENCE [LARGE SCALE GENOMIC DNA]</scope>
    <source>
        <strain evidence="7">06/09/160</strain>
        <plasmid evidence="7">pAWOD_1</plasmid>
    </source>
</reference>
<dbReference type="GO" id="GO:0000150">
    <property type="term" value="F:DNA strand exchange activity"/>
    <property type="evidence" value="ECO:0007669"/>
    <property type="project" value="InterPro"/>
</dbReference>
<evidence type="ECO:0000259" key="6">
    <source>
        <dbReference type="PROSITE" id="PS51736"/>
    </source>
</evidence>
<accession>A0A5Q4ZY82</accession>
<organism evidence="7">
    <name type="scientific">Aliivibrio wodanis</name>
    <dbReference type="NCBI Taxonomy" id="80852"/>
    <lineage>
        <taxon>Bacteria</taxon>
        <taxon>Pseudomonadati</taxon>
        <taxon>Pseudomonadota</taxon>
        <taxon>Gammaproteobacteria</taxon>
        <taxon>Vibrionales</taxon>
        <taxon>Vibrionaceae</taxon>
        <taxon>Aliivibrio</taxon>
    </lineage>
</organism>
<dbReference type="EMBL" id="LR721752">
    <property type="protein sequence ID" value="VVV06832.1"/>
    <property type="molecule type" value="Genomic_DNA"/>
</dbReference>
<evidence type="ECO:0000256" key="4">
    <source>
        <dbReference type="PIRSR" id="PIRSR606118-50"/>
    </source>
</evidence>
<dbReference type="PROSITE" id="PS00397">
    <property type="entry name" value="RECOMBINASES_1"/>
    <property type="match status" value="1"/>
</dbReference>
<name>A0A5Q4ZY82_9GAMM</name>
<keyword evidence="7" id="KW-0614">Plasmid</keyword>
<gene>
    <name evidence="7" type="primary">bin3</name>
    <name evidence="7" type="ORF">AW0309160_04326</name>
</gene>
<sequence length="215" mass="24378">MFIRAYLRASTSEQDATRAIEDLNVLVECHKRQIANTYIENISGTNLERPELNRLINDAKKGDVLLVEKMDRLTRLPYQEWRTLKARINDKQLLIVAADQPMTHAALTENQATSAIQQALTEFMLDLGAAMARDDYETRQKRQRQGIEKALKEGKYRGRPVDSELHNKVNDLLTVSVSWSKIQNIVGCSRATIAKVAKSRKEAGVAIENQMNIDV</sequence>
<keyword evidence="1" id="KW-0229">DNA integration</keyword>
<keyword evidence="3" id="KW-0233">DNA recombination</keyword>
<dbReference type="InterPro" id="IPR050639">
    <property type="entry name" value="SSR_resolvase"/>
</dbReference>
<dbReference type="CDD" id="cd03767">
    <property type="entry name" value="SR_Res_par"/>
    <property type="match status" value="1"/>
</dbReference>
<dbReference type="GO" id="GO:0015074">
    <property type="term" value="P:DNA integration"/>
    <property type="evidence" value="ECO:0007669"/>
    <property type="project" value="UniProtKB-KW"/>
</dbReference>
<dbReference type="SMART" id="SM00857">
    <property type="entry name" value="Resolvase"/>
    <property type="match status" value="1"/>
</dbReference>
<dbReference type="RefSeq" id="WP_176453929.1">
    <property type="nucleotide sequence ID" value="NZ_LR721752.1"/>
</dbReference>
<dbReference type="SUPFAM" id="SSF53041">
    <property type="entry name" value="Resolvase-like"/>
    <property type="match status" value="1"/>
</dbReference>
<evidence type="ECO:0000256" key="5">
    <source>
        <dbReference type="PROSITE-ProRule" id="PRU10137"/>
    </source>
</evidence>
<keyword evidence="2" id="KW-0238">DNA-binding</keyword>